<dbReference type="InterPro" id="IPR002575">
    <property type="entry name" value="Aminoglycoside_PTrfase"/>
</dbReference>
<name>A0A2T6AV19_9RHOB</name>
<reference evidence="2 3" key="1">
    <citation type="submission" date="2018-04" db="EMBL/GenBank/DDBJ databases">
        <title>Genomic Encyclopedia of Archaeal and Bacterial Type Strains, Phase II (KMG-II): from individual species to whole genera.</title>
        <authorList>
            <person name="Goeker M."/>
        </authorList>
    </citation>
    <scope>NUCLEOTIDE SEQUENCE [LARGE SCALE GENOMIC DNA]</scope>
    <source>
        <strain evidence="2 3">DSM 21823</strain>
    </source>
</reference>
<dbReference type="Pfam" id="PF01636">
    <property type="entry name" value="APH"/>
    <property type="match status" value="1"/>
</dbReference>
<proteinExistence type="predicted"/>
<dbReference type="SUPFAM" id="SSF56112">
    <property type="entry name" value="Protein kinase-like (PK-like)"/>
    <property type="match status" value="1"/>
</dbReference>
<keyword evidence="3" id="KW-1185">Reference proteome</keyword>
<sequence length="300" mass="31865">MTPSCLPGDCALASRAMNVLPASAPVAPPEAAHICAVLPALVGQKWHPLEGGRVNRVWRVGALVVKQHRPAAASPLFPNDATIEYAMLEALRGTGLAPTPVAGGADWLAYRFAVGQTWQSGAAGVGALLARLHATPAPQLSLRRTASGSVALLAELRQWPRLRNLPPLPEVAVTEPAPARLLHGDPVAGNILVRGGNALLIDWQCPALGDPVDDVALFLSPGMQHLYRGYPLSTAEVAAFREGYADAGVLARYDRLAPLLHWRIAAHCALRAGHDHPGYALAFDLECQAFLGKRHDLPSR</sequence>
<evidence type="ECO:0000313" key="2">
    <source>
        <dbReference type="EMBL" id="PTX47657.1"/>
    </source>
</evidence>
<comment type="caution">
    <text evidence="2">The sequence shown here is derived from an EMBL/GenBank/DDBJ whole genome shotgun (WGS) entry which is preliminary data.</text>
</comment>
<evidence type="ECO:0000313" key="3">
    <source>
        <dbReference type="Proteomes" id="UP000244224"/>
    </source>
</evidence>
<dbReference type="InterPro" id="IPR011009">
    <property type="entry name" value="Kinase-like_dom_sf"/>
</dbReference>
<evidence type="ECO:0000259" key="1">
    <source>
        <dbReference type="Pfam" id="PF01636"/>
    </source>
</evidence>
<dbReference type="GO" id="GO:0016740">
    <property type="term" value="F:transferase activity"/>
    <property type="evidence" value="ECO:0007669"/>
    <property type="project" value="UniProtKB-KW"/>
</dbReference>
<gene>
    <name evidence="2" type="ORF">C8N34_112146</name>
</gene>
<dbReference type="EMBL" id="QBKP01000012">
    <property type="protein sequence ID" value="PTX47657.1"/>
    <property type="molecule type" value="Genomic_DNA"/>
</dbReference>
<feature type="domain" description="Aminoglycoside phosphotransferase" evidence="1">
    <location>
        <begin position="46"/>
        <end position="259"/>
    </location>
</feature>
<accession>A0A2T6AV19</accession>
<protein>
    <submittedName>
        <fullName evidence="2">Phosphotransferase family enzyme</fullName>
    </submittedName>
</protein>
<dbReference type="AlphaFoldDB" id="A0A2T6AV19"/>
<dbReference type="Gene3D" id="3.90.1200.10">
    <property type="match status" value="1"/>
</dbReference>
<keyword evidence="2" id="KW-0808">Transferase</keyword>
<organism evidence="2 3">
    <name type="scientific">Gemmobacter caeni</name>
    <dbReference type="NCBI Taxonomy" id="589035"/>
    <lineage>
        <taxon>Bacteria</taxon>
        <taxon>Pseudomonadati</taxon>
        <taxon>Pseudomonadota</taxon>
        <taxon>Alphaproteobacteria</taxon>
        <taxon>Rhodobacterales</taxon>
        <taxon>Paracoccaceae</taxon>
        <taxon>Gemmobacter</taxon>
    </lineage>
</organism>
<dbReference type="Proteomes" id="UP000244224">
    <property type="component" value="Unassembled WGS sequence"/>
</dbReference>